<evidence type="ECO:0000256" key="1">
    <source>
        <dbReference type="SAM" id="MobiDB-lite"/>
    </source>
</evidence>
<organism evidence="2 3">
    <name type="scientific">Streptomyces albipurpureus</name>
    <dbReference type="NCBI Taxonomy" id="2897419"/>
    <lineage>
        <taxon>Bacteria</taxon>
        <taxon>Bacillati</taxon>
        <taxon>Actinomycetota</taxon>
        <taxon>Actinomycetes</taxon>
        <taxon>Kitasatosporales</taxon>
        <taxon>Streptomycetaceae</taxon>
        <taxon>Streptomyces</taxon>
    </lineage>
</organism>
<evidence type="ECO:0000313" key="2">
    <source>
        <dbReference type="EMBL" id="MCM2389377.1"/>
    </source>
</evidence>
<accession>A0ABT0UL96</accession>
<sequence>MSQPTHRDARVNGDHVTRSTVHTTRISPSERLGGANGTRPEAVATDRDATSAEHPGEA</sequence>
<gene>
    <name evidence="2" type="ORF">NBG84_13910</name>
</gene>
<feature type="compositionally biased region" description="Basic and acidic residues" evidence="1">
    <location>
        <begin position="44"/>
        <end position="58"/>
    </location>
</feature>
<proteinExistence type="predicted"/>
<dbReference type="EMBL" id="JAMQAW010000010">
    <property type="protein sequence ID" value="MCM2389377.1"/>
    <property type="molecule type" value="Genomic_DNA"/>
</dbReference>
<feature type="region of interest" description="Disordered" evidence="1">
    <location>
        <begin position="1"/>
        <end position="58"/>
    </location>
</feature>
<reference evidence="2" key="1">
    <citation type="submission" date="2022-06" db="EMBL/GenBank/DDBJ databases">
        <title>Genome public.</title>
        <authorList>
            <person name="Sun Q."/>
        </authorList>
    </citation>
    <scope>NUCLEOTIDE SEQUENCE</scope>
    <source>
        <strain evidence="2">CWNU-1</strain>
    </source>
</reference>
<comment type="caution">
    <text evidence="2">The sequence shown here is derived from an EMBL/GenBank/DDBJ whole genome shotgun (WGS) entry which is preliminary data.</text>
</comment>
<name>A0ABT0UL96_9ACTN</name>
<evidence type="ECO:0000313" key="3">
    <source>
        <dbReference type="Proteomes" id="UP001431429"/>
    </source>
</evidence>
<feature type="compositionally biased region" description="Polar residues" evidence="1">
    <location>
        <begin position="18"/>
        <end position="27"/>
    </location>
</feature>
<keyword evidence="3" id="KW-1185">Reference proteome</keyword>
<feature type="compositionally biased region" description="Basic and acidic residues" evidence="1">
    <location>
        <begin position="1"/>
        <end position="17"/>
    </location>
</feature>
<dbReference type="Proteomes" id="UP001431429">
    <property type="component" value="Unassembled WGS sequence"/>
</dbReference>
<dbReference type="RefSeq" id="WP_250919696.1">
    <property type="nucleotide sequence ID" value="NZ_JAMQAW010000010.1"/>
</dbReference>
<protein>
    <submittedName>
        <fullName evidence="2">Uncharacterized protein</fullName>
    </submittedName>
</protein>